<dbReference type="InterPro" id="IPR033909">
    <property type="entry name" value="RNR_small"/>
</dbReference>
<dbReference type="InterPro" id="IPR012348">
    <property type="entry name" value="RNR-like"/>
</dbReference>
<dbReference type="Gene3D" id="1.10.620.20">
    <property type="entry name" value="Ribonucleotide Reductase, subunit A"/>
    <property type="match status" value="1"/>
</dbReference>
<comment type="similarity">
    <text evidence="1">Belongs to the ribonucleoside diphosphate reductase small chain family.</text>
</comment>
<accession>A0A6C0D0K0</accession>
<dbReference type="SUPFAM" id="SSF47240">
    <property type="entry name" value="Ferritin-like"/>
    <property type="match status" value="1"/>
</dbReference>
<dbReference type="Pfam" id="PF00268">
    <property type="entry name" value="Ribonuc_red_sm"/>
    <property type="match status" value="1"/>
</dbReference>
<dbReference type="AlphaFoldDB" id="A0A6C0D0K0"/>
<protein>
    <submittedName>
        <fullName evidence="2">Uncharacterized protein</fullName>
    </submittedName>
</protein>
<evidence type="ECO:0000313" key="2">
    <source>
        <dbReference type="EMBL" id="QHT10091.1"/>
    </source>
</evidence>
<organism evidence="2">
    <name type="scientific">viral metagenome</name>
    <dbReference type="NCBI Taxonomy" id="1070528"/>
    <lineage>
        <taxon>unclassified sequences</taxon>
        <taxon>metagenomes</taxon>
        <taxon>organismal metagenomes</taxon>
    </lineage>
</organism>
<name>A0A6C0D0K0_9ZZZZ</name>
<dbReference type="PROSITE" id="PS00368">
    <property type="entry name" value="RIBORED_SMALL"/>
    <property type="match status" value="1"/>
</dbReference>
<proteinExistence type="inferred from homology"/>
<sequence length="399" mass="46738">MCKNHLVPVLMGDEMEKYLSSSLESHSSDYAISYVTMEEENVINNETDESQERTDALVQQLSKTTTPPSSRLCLIEKEPLLTEDTATRYCLYPIVYPDIFKFYKDHQHILWTAEEVDFSADKNDWDFKLNKEERYFIEHILAFFAGSDGIVLENLVSNFCTEVKIPEVRCFYTFQAMMENVHSEVYSLMIDTFITEEERKQELFHAIYRIPCVQQKAEWALQWISKSNSFATRLLAFATVEGLFFSGSFCSIFWLKERGLMTHSLGKSNEWIARDEGLHMNFAIYLYNHYIVNKVSSEIVHSMIRNAVKIETEFLTESLPVRLIGMNHELMIQYIQFVADRLLSDLQYDKLYHVSNPFPFMEKMGLDGKTNFFEQRVSEYTLGNDTQFSSHSFNMEDEF</sequence>
<reference evidence="2" key="1">
    <citation type="journal article" date="2020" name="Nature">
        <title>Giant virus diversity and host interactions through global metagenomics.</title>
        <authorList>
            <person name="Schulz F."/>
            <person name="Roux S."/>
            <person name="Paez-Espino D."/>
            <person name="Jungbluth S."/>
            <person name="Walsh D.A."/>
            <person name="Denef V.J."/>
            <person name="McMahon K.D."/>
            <person name="Konstantinidis K.T."/>
            <person name="Eloe-Fadrosh E.A."/>
            <person name="Kyrpides N.C."/>
            <person name="Woyke T."/>
        </authorList>
    </citation>
    <scope>NUCLEOTIDE SEQUENCE</scope>
    <source>
        <strain evidence="2">GVMAG-M-3300023174-104</strain>
    </source>
</reference>
<dbReference type="GO" id="GO:0016491">
    <property type="term" value="F:oxidoreductase activity"/>
    <property type="evidence" value="ECO:0007669"/>
    <property type="project" value="InterPro"/>
</dbReference>
<dbReference type="InterPro" id="IPR000358">
    <property type="entry name" value="RNR_small_fam"/>
</dbReference>
<dbReference type="CDD" id="cd01049">
    <property type="entry name" value="RNRR2"/>
    <property type="match status" value="1"/>
</dbReference>
<evidence type="ECO:0000256" key="1">
    <source>
        <dbReference type="ARBA" id="ARBA00009303"/>
    </source>
</evidence>
<dbReference type="PANTHER" id="PTHR23409:SF18">
    <property type="entry name" value="RIBONUCLEOSIDE-DIPHOSPHATE REDUCTASE SUBUNIT M2"/>
    <property type="match status" value="1"/>
</dbReference>
<dbReference type="EMBL" id="MN739518">
    <property type="protein sequence ID" value="QHT10091.1"/>
    <property type="molecule type" value="Genomic_DNA"/>
</dbReference>
<dbReference type="GO" id="GO:0009263">
    <property type="term" value="P:deoxyribonucleotide biosynthetic process"/>
    <property type="evidence" value="ECO:0007669"/>
    <property type="project" value="InterPro"/>
</dbReference>
<dbReference type="InterPro" id="IPR009078">
    <property type="entry name" value="Ferritin-like_SF"/>
</dbReference>
<dbReference type="PANTHER" id="PTHR23409">
    <property type="entry name" value="RIBONUCLEOSIDE-DIPHOSPHATE REDUCTASE SMALL CHAIN"/>
    <property type="match status" value="1"/>
</dbReference>
<dbReference type="InterPro" id="IPR030475">
    <property type="entry name" value="RNR_small_AS"/>
</dbReference>